<sequence length="672" mass="70956">MQAAANSTAPTPPAVSPRHALLEELIASAVGIAGDQMRALATGLAAALLDGSALAEGAVQARLRAGNLLREHHFAFLHLASAALERELRRAIAQLAPAPVAVTAELALVPYDEMEQQVTLAAVARPFDAAHADALAALDARLAVLLERPVLRARQNPFRPEVFVSALQQAWAGFQPDAAAAPLLLPLLRPGRFFDLAPILDALNLILERAGVTVPARADSAARSSGDAQVAHVLRRLFAPAAGHAGGTAVTRPLQAWLAGLPRAAGSARLQALKAQAPAGSLSRADETTIDLLGAVFDTVAADGDIAADIRDLIHLVQLPVLQAALADHGFFFEAEHPARRLLDLLSRMGWERAQRASADPQDPLLLAMRRSVATAAAGGAASDQACAQAVAQLEASLRADDAATEAALAGPVAAALRQERRAEAGQAARAAVAQRLAAGEAGANAVVAGFLQTRWTDVLTLAHTVEERKPGAVRDATRAMDELLWSVQPKQDADERRRLIGRLPALLAVLNRWLDVIRWQDAERLRFFAELAECHASLVRAPLDLTPARKATLALEATRLAAQRRQEPAIPEAPADAAAQAVAALARGAWLEFARAEGRRRVKLAWISPLRTLYIFSNGAREEAFSLAADELARHLRDGSAAVLAAEPLVARALGRAVRELAANDAGECAA</sequence>
<dbReference type="Pfam" id="PF07793">
    <property type="entry name" value="DUF1631"/>
    <property type="match status" value="2"/>
</dbReference>
<dbReference type="Proteomes" id="UP000321323">
    <property type="component" value="Chromosome"/>
</dbReference>
<keyword evidence="2" id="KW-1185">Reference proteome</keyword>
<evidence type="ECO:0000313" key="1">
    <source>
        <dbReference type="EMBL" id="WUR11133.1"/>
    </source>
</evidence>
<proteinExistence type="predicted"/>
<accession>A0ABZ1UG49</accession>
<protein>
    <submittedName>
        <fullName evidence="1">DUF1631 family protein</fullName>
    </submittedName>
</protein>
<evidence type="ECO:0000313" key="2">
    <source>
        <dbReference type="Proteomes" id="UP000321323"/>
    </source>
</evidence>
<organism evidence="1 2">
    <name type="scientific">[Empedobacter] haloabium</name>
    <dbReference type="NCBI Taxonomy" id="592317"/>
    <lineage>
        <taxon>Bacteria</taxon>
        <taxon>Pseudomonadati</taxon>
        <taxon>Pseudomonadota</taxon>
        <taxon>Betaproteobacteria</taxon>
        <taxon>Burkholderiales</taxon>
        <taxon>Oxalobacteraceae</taxon>
        <taxon>Telluria group</taxon>
        <taxon>Telluria group incertae sedis</taxon>
    </lineage>
</organism>
<dbReference type="InterPro" id="IPR012434">
    <property type="entry name" value="DUF1631"/>
</dbReference>
<dbReference type="EMBL" id="CP136508">
    <property type="protein sequence ID" value="WUR11133.1"/>
    <property type="molecule type" value="Genomic_DNA"/>
</dbReference>
<gene>
    <name evidence="1" type="ORF">E7V67_015545</name>
</gene>
<name>A0ABZ1UG49_9BURK</name>
<reference evidence="1 2" key="1">
    <citation type="journal article" date="2019" name="Int. J. Syst. Evol. Microbiol.">
        <title>The Draft Whole-Genome Sequence of the Antibiotic Producer Empedobacter haloabium ATCC 31962 Provides Indications for Its Taxonomic Reclassification.</title>
        <authorList>
            <person name="Miess H."/>
            <person name="Arlt P."/>
            <person name="Apel A.K."/>
            <person name="Weber T."/>
            <person name="Nieselt K."/>
            <person name="Hanssen F."/>
            <person name="Czemmel S."/>
            <person name="Nahnsen S."/>
            <person name="Gross H."/>
        </authorList>
    </citation>
    <scope>NUCLEOTIDE SEQUENCE [LARGE SCALE GENOMIC DNA]</scope>
    <source>
        <strain evidence="1 2">ATCC 31962</strain>
    </source>
</reference>